<organism evidence="3 4">
    <name type="scientific">Breznakia pachnodae</name>
    <dbReference type="NCBI Taxonomy" id="265178"/>
    <lineage>
        <taxon>Bacteria</taxon>
        <taxon>Bacillati</taxon>
        <taxon>Bacillota</taxon>
        <taxon>Erysipelotrichia</taxon>
        <taxon>Erysipelotrichales</taxon>
        <taxon>Erysipelotrichaceae</taxon>
        <taxon>Breznakia</taxon>
    </lineage>
</organism>
<dbReference type="Pfam" id="PF13561">
    <property type="entry name" value="adh_short_C2"/>
    <property type="match status" value="1"/>
</dbReference>
<accession>A0ABU0E478</accession>
<dbReference type="InterPro" id="IPR036291">
    <property type="entry name" value="NAD(P)-bd_dom_sf"/>
</dbReference>
<dbReference type="SUPFAM" id="SSF51735">
    <property type="entry name" value="NAD(P)-binding Rossmann-fold domains"/>
    <property type="match status" value="1"/>
</dbReference>
<dbReference type="PANTHER" id="PTHR42760:SF133">
    <property type="entry name" value="3-OXOACYL-[ACYL-CARRIER-PROTEIN] REDUCTASE"/>
    <property type="match status" value="1"/>
</dbReference>
<dbReference type="EMBL" id="JAUSUR010000004">
    <property type="protein sequence ID" value="MDQ0361711.1"/>
    <property type="molecule type" value="Genomic_DNA"/>
</dbReference>
<reference evidence="3 4" key="1">
    <citation type="submission" date="2023-07" db="EMBL/GenBank/DDBJ databases">
        <title>Genomic Encyclopedia of Type Strains, Phase IV (KMG-IV): sequencing the most valuable type-strain genomes for metagenomic binning, comparative biology and taxonomic classification.</title>
        <authorList>
            <person name="Goeker M."/>
        </authorList>
    </citation>
    <scope>NUCLEOTIDE SEQUENCE [LARGE SCALE GENOMIC DNA]</scope>
    <source>
        <strain evidence="3 4">DSM 16784</strain>
    </source>
</reference>
<keyword evidence="2 3" id="KW-0560">Oxidoreductase</keyword>
<dbReference type="PRINTS" id="PR00080">
    <property type="entry name" value="SDRFAMILY"/>
</dbReference>
<proteinExistence type="inferred from homology"/>
<gene>
    <name evidence="3" type="ORF">J2S15_002461</name>
</gene>
<comment type="caution">
    <text evidence="3">The sequence shown here is derived from an EMBL/GenBank/DDBJ whole genome shotgun (WGS) entry which is preliminary data.</text>
</comment>
<dbReference type="PRINTS" id="PR00081">
    <property type="entry name" value="GDHRDH"/>
</dbReference>
<sequence length="257" mass="27298">MTNMFDLTGKVALVTGGSSGLGQQFARALAAQGASIAIAARRKEKLDDFAKELESKGTKCLAVTCDVTNEQNVIDMVKEVKDTFGRIDILVNNAGTAVNAKAEDQTLDEWSKVIDANLTGVYVVAREVGKVMIDQKYGKIINIGSLHSNTAIHPALEQITAYCSSKGGVQMLTKALAAEWAQHNITVNAIGPAYFASEMTQAAASNDAFLQFVGGRCPMGRMGKEGELDGVLLLFASDASSYITGQLLNVDGGWNTI</sequence>
<keyword evidence="4" id="KW-1185">Reference proteome</keyword>
<dbReference type="RefSeq" id="WP_307408671.1">
    <property type="nucleotide sequence ID" value="NZ_JAUSUR010000004.1"/>
</dbReference>
<dbReference type="Gene3D" id="3.40.50.720">
    <property type="entry name" value="NAD(P)-binding Rossmann-like Domain"/>
    <property type="match status" value="1"/>
</dbReference>
<dbReference type="Proteomes" id="UP001230220">
    <property type="component" value="Unassembled WGS sequence"/>
</dbReference>
<protein>
    <submittedName>
        <fullName evidence="3">Gluconate 5-dehydrogenase</fullName>
        <ecNumber evidence="3">1.1.1.69</ecNumber>
    </submittedName>
</protein>
<dbReference type="NCBIfam" id="NF006070">
    <property type="entry name" value="PRK08213.1"/>
    <property type="match status" value="1"/>
</dbReference>
<dbReference type="PANTHER" id="PTHR42760">
    <property type="entry name" value="SHORT-CHAIN DEHYDROGENASES/REDUCTASES FAMILY MEMBER"/>
    <property type="match status" value="1"/>
</dbReference>
<evidence type="ECO:0000313" key="3">
    <source>
        <dbReference type="EMBL" id="MDQ0361711.1"/>
    </source>
</evidence>
<dbReference type="GO" id="GO:0008874">
    <property type="term" value="F:gluconate 5-dehydrogenase activity"/>
    <property type="evidence" value="ECO:0007669"/>
    <property type="project" value="UniProtKB-EC"/>
</dbReference>
<name>A0ABU0E478_9FIRM</name>
<dbReference type="PROSITE" id="PS00061">
    <property type="entry name" value="ADH_SHORT"/>
    <property type="match status" value="1"/>
</dbReference>
<dbReference type="EC" id="1.1.1.69" evidence="3"/>
<comment type="similarity">
    <text evidence="1">Belongs to the short-chain dehydrogenases/reductases (SDR) family.</text>
</comment>
<evidence type="ECO:0000256" key="2">
    <source>
        <dbReference type="ARBA" id="ARBA00023002"/>
    </source>
</evidence>
<evidence type="ECO:0000313" key="4">
    <source>
        <dbReference type="Proteomes" id="UP001230220"/>
    </source>
</evidence>
<dbReference type="InterPro" id="IPR020904">
    <property type="entry name" value="Sc_DH/Rdtase_CS"/>
</dbReference>
<dbReference type="InterPro" id="IPR002347">
    <property type="entry name" value="SDR_fam"/>
</dbReference>
<evidence type="ECO:0000256" key="1">
    <source>
        <dbReference type="ARBA" id="ARBA00006484"/>
    </source>
</evidence>